<dbReference type="Gene3D" id="3.30.70.1070">
    <property type="entry name" value="Sporulation related repeat"/>
    <property type="match status" value="1"/>
</dbReference>
<organism evidence="2 3">
    <name type="scientific">Corallincola platygyrae</name>
    <dbReference type="NCBI Taxonomy" id="1193278"/>
    <lineage>
        <taxon>Bacteria</taxon>
        <taxon>Pseudomonadati</taxon>
        <taxon>Pseudomonadota</taxon>
        <taxon>Gammaproteobacteria</taxon>
        <taxon>Alteromonadales</taxon>
        <taxon>Psychromonadaceae</taxon>
        <taxon>Corallincola</taxon>
    </lineage>
</organism>
<dbReference type="RefSeq" id="WP_345341664.1">
    <property type="nucleotide sequence ID" value="NZ_BAABLI010000030.1"/>
</dbReference>
<sequence>MANQLTNRLVGTVALLAVGIIVLPDLLDGEKQSRKDDFAVIPLKPEFEETDQSGLDRAMALPEQQDGAAELLAANQPPVVNIDDGEATVVTQPAEGEQPVAVEPEPEVIDVPSAPEPEGFADKAWSIQLGGFKNAKNVMGLVNKLEQGGYTVYTRPKKPRDGMITRVYVGPSLDKQALEAKLSPLTKLTGLKGRLTAYNPLEQ</sequence>
<keyword evidence="3" id="KW-1185">Reference proteome</keyword>
<feature type="domain" description="SPOR" evidence="1">
    <location>
        <begin position="119"/>
        <end position="198"/>
    </location>
</feature>
<dbReference type="Pfam" id="PF05036">
    <property type="entry name" value="SPOR"/>
    <property type="match status" value="1"/>
</dbReference>
<proteinExistence type="predicted"/>
<dbReference type="EMBL" id="JBHUHT010000026">
    <property type="protein sequence ID" value="MFD2097588.1"/>
    <property type="molecule type" value="Genomic_DNA"/>
</dbReference>
<gene>
    <name evidence="2" type="ORF">ACFSJ3_16475</name>
</gene>
<evidence type="ECO:0000313" key="2">
    <source>
        <dbReference type="EMBL" id="MFD2097588.1"/>
    </source>
</evidence>
<comment type="caution">
    <text evidence="2">The sequence shown here is derived from an EMBL/GenBank/DDBJ whole genome shotgun (WGS) entry which is preliminary data.</text>
</comment>
<dbReference type="Proteomes" id="UP001597380">
    <property type="component" value="Unassembled WGS sequence"/>
</dbReference>
<dbReference type="SUPFAM" id="SSF110997">
    <property type="entry name" value="Sporulation related repeat"/>
    <property type="match status" value="1"/>
</dbReference>
<dbReference type="PANTHER" id="PTHR38687:SF1">
    <property type="entry name" value="CELL DIVISION PROTEIN DEDD"/>
    <property type="match status" value="1"/>
</dbReference>
<dbReference type="InterPro" id="IPR036680">
    <property type="entry name" value="SPOR-like_sf"/>
</dbReference>
<dbReference type="InterPro" id="IPR007730">
    <property type="entry name" value="SPOR-like_dom"/>
</dbReference>
<dbReference type="InterPro" id="IPR052521">
    <property type="entry name" value="Cell_div_SPOR-domain"/>
</dbReference>
<protein>
    <submittedName>
        <fullName evidence="2">SPOR domain-containing protein</fullName>
    </submittedName>
</protein>
<name>A0ABW4XTH5_9GAMM</name>
<accession>A0ABW4XTH5</accession>
<evidence type="ECO:0000259" key="1">
    <source>
        <dbReference type="PROSITE" id="PS51724"/>
    </source>
</evidence>
<dbReference type="PANTHER" id="PTHR38687">
    <property type="entry name" value="CELL DIVISION PROTEIN DEDD-RELATED"/>
    <property type="match status" value="1"/>
</dbReference>
<evidence type="ECO:0000313" key="3">
    <source>
        <dbReference type="Proteomes" id="UP001597380"/>
    </source>
</evidence>
<dbReference type="PROSITE" id="PS51724">
    <property type="entry name" value="SPOR"/>
    <property type="match status" value="1"/>
</dbReference>
<reference evidence="3" key="1">
    <citation type="journal article" date="2019" name="Int. J. Syst. Evol. Microbiol.">
        <title>The Global Catalogue of Microorganisms (GCM) 10K type strain sequencing project: providing services to taxonomists for standard genome sequencing and annotation.</title>
        <authorList>
            <consortium name="The Broad Institute Genomics Platform"/>
            <consortium name="The Broad Institute Genome Sequencing Center for Infectious Disease"/>
            <person name="Wu L."/>
            <person name="Ma J."/>
        </authorList>
    </citation>
    <scope>NUCLEOTIDE SEQUENCE [LARGE SCALE GENOMIC DNA]</scope>
    <source>
        <strain evidence="3">CGMCC 1.10992</strain>
    </source>
</reference>